<evidence type="ECO:0000256" key="5">
    <source>
        <dbReference type="ARBA" id="ARBA00022912"/>
    </source>
</evidence>
<dbReference type="SMART" id="SM00226">
    <property type="entry name" value="LMWPc"/>
    <property type="match status" value="1"/>
</dbReference>
<dbReference type="RefSeq" id="XP_017776790.1">
    <property type="nucleotide sequence ID" value="XM_017921301.1"/>
</dbReference>
<reference evidence="9" key="1">
    <citation type="submission" date="2025-08" db="UniProtKB">
        <authorList>
            <consortium name="RefSeq"/>
        </authorList>
    </citation>
    <scope>IDENTIFICATION</scope>
    <source>
        <tissue evidence="9">Whole Larva</tissue>
    </source>
</reference>
<name>A0ABM1MQE0_NICVS</name>
<dbReference type="InterPro" id="IPR002115">
    <property type="entry name" value="Tyr_Pase_low_mol_wt_mml"/>
</dbReference>
<dbReference type="PANTHER" id="PTHR11717:SF7">
    <property type="entry name" value="LOW MOLECULAR WEIGHT PHOSPHOTYROSINE PROTEIN PHOSPHATASE"/>
    <property type="match status" value="1"/>
</dbReference>
<comment type="subcellular location">
    <subcellularLocation>
        <location evidence="1 6">Cytoplasm</location>
    </subcellularLocation>
</comment>
<protein>
    <recommendedName>
        <fullName evidence="6">Low molecular weight phosphotyrosine protein phosphatase</fullName>
        <shortName evidence="6">LMW-PTP</shortName>
        <shortName evidence="6">LMW-PTPase</shortName>
        <ecNumber evidence="6">3.1.3.2</ecNumber>
        <ecNumber evidence="6">3.1.3.48</ecNumber>
    </recommendedName>
    <alternativeName>
        <fullName evidence="6">Low molecular weight cytosolic acid phosphatase</fullName>
    </alternativeName>
</protein>
<dbReference type="CDD" id="cd16343">
    <property type="entry name" value="LMWPTP"/>
    <property type="match status" value="1"/>
</dbReference>
<evidence type="ECO:0000256" key="4">
    <source>
        <dbReference type="ARBA" id="ARBA00022801"/>
    </source>
</evidence>
<evidence type="ECO:0000256" key="2">
    <source>
        <dbReference type="ARBA" id="ARBA00011063"/>
    </source>
</evidence>
<comment type="catalytic activity">
    <reaction evidence="6">
        <text>a phosphate monoester + H2O = an alcohol + phosphate</text>
        <dbReference type="Rhea" id="RHEA:15017"/>
        <dbReference type="ChEBI" id="CHEBI:15377"/>
        <dbReference type="ChEBI" id="CHEBI:30879"/>
        <dbReference type="ChEBI" id="CHEBI:43474"/>
        <dbReference type="ChEBI" id="CHEBI:67140"/>
        <dbReference type="EC" id="3.1.3.2"/>
    </reaction>
</comment>
<keyword evidence="3 6" id="KW-0963">Cytoplasm</keyword>
<dbReference type="SUPFAM" id="SSF52788">
    <property type="entry name" value="Phosphotyrosine protein phosphatases I"/>
    <property type="match status" value="1"/>
</dbReference>
<dbReference type="Proteomes" id="UP000695000">
    <property type="component" value="Unplaced"/>
</dbReference>
<dbReference type="InterPro" id="IPR017867">
    <property type="entry name" value="Tyr_phospatase_low_mol_wt"/>
</dbReference>
<keyword evidence="5 6" id="KW-0904">Protein phosphatase</keyword>
<gene>
    <name evidence="9" type="primary">LOC108562832</name>
</gene>
<evidence type="ECO:0000256" key="1">
    <source>
        <dbReference type="ARBA" id="ARBA00004496"/>
    </source>
</evidence>
<evidence type="ECO:0000256" key="3">
    <source>
        <dbReference type="ARBA" id="ARBA00022490"/>
    </source>
</evidence>
<keyword evidence="4 6" id="KW-0378">Hydrolase</keyword>
<accession>A0ABM1MQE0</accession>
<dbReference type="InterPro" id="IPR036196">
    <property type="entry name" value="Ptyr_pPase_sf"/>
</dbReference>
<evidence type="ECO:0000313" key="9">
    <source>
        <dbReference type="RefSeq" id="XP_017776790.1"/>
    </source>
</evidence>
<dbReference type="EC" id="3.1.3.2" evidence="6"/>
<dbReference type="Gene3D" id="3.40.50.2300">
    <property type="match status" value="1"/>
</dbReference>
<keyword evidence="8" id="KW-1185">Reference proteome</keyword>
<dbReference type="InterPro" id="IPR023485">
    <property type="entry name" value="Ptyr_pPase"/>
</dbReference>
<dbReference type="Pfam" id="PF01451">
    <property type="entry name" value="LMWPc"/>
    <property type="match status" value="1"/>
</dbReference>
<comment type="function">
    <text evidence="6">Acts on tyrosine phosphorylated proteins, low-MW aryl phosphates and natural and synthetic acyl phosphates.</text>
</comment>
<dbReference type="PRINTS" id="PR00720">
    <property type="entry name" value="MAMMALPTPASE"/>
</dbReference>
<proteinExistence type="inferred from homology"/>
<comment type="catalytic activity">
    <reaction evidence="6">
        <text>O-phospho-L-tyrosyl-[protein] + H2O = L-tyrosyl-[protein] + phosphate</text>
        <dbReference type="Rhea" id="RHEA:10684"/>
        <dbReference type="Rhea" id="RHEA-COMP:10136"/>
        <dbReference type="Rhea" id="RHEA-COMP:20101"/>
        <dbReference type="ChEBI" id="CHEBI:15377"/>
        <dbReference type="ChEBI" id="CHEBI:43474"/>
        <dbReference type="ChEBI" id="CHEBI:46858"/>
        <dbReference type="ChEBI" id="CHEBI:61978"/>
        <dbReference type="EC" id="3.1.3.48"/>
    </reaction>
</comment>
<sequence length="157" mass="17818">MGDVKKVLFVCLGNICRSPIAEAVFLHLIKQRGVSEQWEVDSAALGGWHVGSLPDRRARQTLAKHSVDYDNTARQIHPNDFVEYDYIFGMDLNNISALNSEAKDVKNSKAKILLLGDSDPQGERIIRDPYYDDDSKGFEQCYQQCMRCCNAFLDQNQ</sequence>
<dbReference type="EC" id="3.1.3.48" evidence="6"/>
<evidence type="ECO:0000256" key="6">
    <source>
        <dbReference type="RuleBase" id="RU368115"/>
    </source>
</evidence>
<dbReference type="PRINTS" id="PR00719">
    <property type="entry name" value="LMWPTPASE"/>
</dbReference>
<dbReference type="GeneID" id="108562832"/>
<evidence type="ECO:0000259" key="7">
    <source>
        <dbReference type="SMART" id="SM00226"/>
    </source>
</evidence>
<comment type="similarity">
    <text evidence="2 6">Belongs to the low molecular weight phosphotyrosine protein phosphatase family.</text>
</comment>
<feature type="domain" description="Phosphotyrosine protein phosphatase I" evidence="7">
    <location>
        <begin position="5"/>
        <end position="155"/>
    </location>
</feature>
<dbReference type="InterPro" id="IPR050438">
    <property type="entry name" value="LMW_PTPase"/>
</dbReference>
<organism evidence="8 9">
    <name type="scientific">Nicrophorus vespilloides</name>
    <name type="common">Boreal carrion beetle</name>
    <dbReference type="NCBI Taxonomy" id="110193"/>
    <lineage>
        <taxon>Eukaryota</taxon>
        <taxon>Metazoa</taxon>
        <taxon>Ecdysozoa</taxon>
        <taxon>Arthropoda</taxon>
        <taxon>Hexapoda</taxon>
        <taxon>Insecta</taxon>
        <taxon>Pterygota</taxon>
        <taxon>Neoptera</taxon>
        <taxon>Endopterygota</taxon>
        <taxon>Coleoptera</taxon>
        <taxon>Polyphaga</taxon>
        <taxon>Staphyliniformia</taxon>
        <taxon>Silphidae</taxon>
        <taxon>Nicrophorinae</taxon>
        <taxon>Nicrophorus</taxon>
    </lineage>
</organism>
<evidence type="ECO:0000313" key="8">
    <source>
        <dbReference type="Proteomes" id="UP000695000"/>
    </source>
</evidence>
<dbReference type="PANTHER" id="PTHR11717">
    <property type="entry name" value="LOW MOLECULAR WEIGHT PROTEIN TYROSINE PHOSPHATASE"/>
    <property type="match status" value="1"/>
</dbReference>